<evidence type="ECO:0000256" key="2">
    <source>
        <dbReference type="SAM" id="SignalP"/>
    </source>
</evidence>
<proteinExistence type="predicted"/>
<dbReference type="InterPro" id="IPR005220">
    <property type="entry name" value="CarO-like"/>
</dbReference>
<dbReference type="EMBL" id="JXXV01000018">
    <property type="protein sequence ID" value="KJY82960.1"/>
    <property type="molecule type" value="Genomic_DNA"/>
</dbReference>
<dbReference type="SUPFAM" id="SSF101756">
    <property type="entry name" value="Hypothetical protein YgiW"/>
    <property type="match status" value="1"/>
</dbReference>
<comment type="caution">
    <text evidence="3">The sequence shown here is derived from an EMBL/GenBank/DDBJ whole genome shotgun (WGS) entry which is preliminary data.</text>
</comment>
<dbReference type="AlphaFoldDB" id="A0A0F4NIL6"/>
<reference evidence="3 4" key="1">
    <citation type="journal article" date="2015" name="BMC Genomics">
        <title>Genome mining reveals unlocked bioactive potential of marine Gram-negative bacteria.</title>
        <authorList>
            <person name="Machado H."/>
            <person name="Sonnenschein E.C."/>
            <person name="Melchiorsen J."/>
            <person name="Gram L."/>
        </authorList>
    </citation>
    <scope>NUCLEOTIDE SEQUENCE [LARGE SCALE GENOMIC DNA]</scope>
    <source>
        <strain evidence="3 4">S2757</strain>
    </source>
</reference>
<feature type="chain" id="PRO_5002473084" evidence="2">
    <location>
        <begin position="19"/>
        <end position="111"/>
    </location>
</feature>
<name>A0A0F4NIL6_9VIBR</name>
<dbReference type="NCBIfam" id="NF033674">
    <property type="entry name" value="stress_OB_fold"/>
    <property type="match status" value="1"/>
</dbReference>
<organism evidence="3 4">
    <name type="scientific">Vibrio galatheae</name>
    <dbReference type="NCBI Taxonomy" id="579748"/>
    <lineage>
        <taxon>Bacteria</taxon>
        <taxon>Pseudomonadati</taxon>
        <taxon>Pseudomonadota</taxon>
        <taxon>Gammaproteobacteria</taxon>
        <taxon>Vibrionales</taxon>
        <taxon>Vibrionaceae</taxon>
        <taxon>Vibrio</taxon>
    </lineage>
</organism>
<dbReference type="PANTHER" id="PTHR36571">
    <property type="entry name" value="PROTEIN YGIW"/>
    <property type="match status" value="1"/>
</dbReference>
<feature type="signal peptide" evidence="2">
    <location>
        <begin position="1"/>
        <end position="18"/>
    </location>
</feature>
<dbReference type="InterPro" id="IPR036700">
    <property type="entry name" value="BOBF_sf"/>
</dbReference>
<evidence type="ECO:0000256" key="1">
    <source>
        <dbReference type="ARBA" id="ARBA00022729"/>
    </source>
</evidence>
<dbReference type="OrthoDB" id="598245at2"/>
<protein>
    <submittedName>
        <fullName evidence="3">Uncharacterized protein</fullName>
    </submittedName>
</protein>
<evidence type="ECO:0000313" key="3">
    <source>
        <dbReference type="EMBL" id="KJY82960.1"/>
    </source>
</evidence>
<dbReference type="PATRIC" id="fig|579748.3.peg.2526"/>
<dbReference type="Pfam" id="PF04076">
    <property type="entry name" value="BOF"/>
    <property type="match status" value="1"/>
</dbReference>
<dbReference type="Gene3D" id="2.40.50.200">
    <property type="entry name" value="Bacterial OB-fold"/>
    <property type="match status" value="1"/>
</dbReference>
<dbReference type="PANTHER" id="PTHR36571:SF1">
    <property type="entry name" value="PROTEIN YGIW"/>
    <property type="match status" value="1"/>
</dbReference>
<gene>
    <name evidence="3" type="ORF">TW81_12225</name>
</gene>
<dbReference type="RefSeq" id="WP_045955988.1">
    <property type="nucleotide sequence ID" value="NZ_JXXV01000018.1"/>
</dbReference>
<dbReference type="STRING" id="579748.TW81_12225"/>
<accession>A0A0F4NIL6</accession>
<dbReference type="Proteomes" id="UP000033673">
    <property type="component" value="Unassembled WGS sequence"/>
</dbReference>
<evidence type="ECO:0000313" key="4">
    <source>
        <dbReference type="Proteomes" id="UP000033673"/>
    </source>
</evidence>
<sequence>MKKLLVSLCVVASLNATAAFEGPGSVPKVMTVSSILKMKDDQWVAVEGFITRQLREEHYMFRDNTGEIEVEIDHEIFNGLKITPERKIKISGELDKDWASVSIDVNHIELN</sequence>
<keyword evidence="4" id="KW-1185">Reference proteome</keyword>
<keyword evidence="1 2" id="KW-0732">Signal</keyword>